<sequence>MENDLKRLVVEEFSGANAQKAYLKKAKDGLWVPESHFIRKYFMKKGAVLDIGCGTGRTTIPLSKLGFKVIGIDLVPAMIENAKKVAKSENLKIDYKICDALNLQFKGGAFDYAIFSNQGWTQIPGSQNRLAALKEAFRVLKKGGIFIFTAHQRVLDREFSFFWIKQWVRLYVLKRLGFSVEEQDFGDRFFERKATLESGERDTKQYIHIPSIKEVKKEIEKAGFKILEANGKLQISKEDVRKYPPVFYVCQK</sequence>
<dbReference type="GO" id="GO:0032259">
    <property type="term" value="P:methylation"/>
    <property type="evidence" value="ECO:0007669"/>
    <property type="project" value="UniProtKB-KW"/>
</dbReference>
<dbReference type="Proteomes" id="UP000680185">
    <property type="component" value="Unassembled WGS sequence"/>
</dbReference>
<dbReference type="Pfam" id="PF13649">
    <property type="entry name" value="Methyltransf_25"/>
    <property type="match status" value="1"/>
</dbReference>
<organism evidence="2 3">
    <name type="scientific">Candidatus Iainarchaeum sp</name>
    <dbReference type="NCBI Taxonomy" id="3101447"/>
    <lineage>
        <taxon>Archaea</taxon>
        <taxon>Candidatus Iainarchaeota</taxon>
        <taxon>Candidatus Iainarchaeia</taxon>
        <taxon>Candidatus Iainarchaeales</taxon>
        <taxon>Candidatus Iainarchaeaceae</taxon>
        <taxon>Candidatus Iainarchaeum</taxon>
    </lineage>
</organism>
<evidence type="ECO:0000313" key="2">
    <source>
        <dbReference type="EMBL" id="MBS3058424.1"/>
    </source>
</evidence>
<dbReference type="AlphaFoldDB" id="A0A8T4KWP4"/>
<gene>
    <name evidence="2" type="ORF">J4478_03410</name>
</gene>
<dbReference type="PANTHER" id="PTHR43591">
    <property type="entry name" value="METHYLTRANSFERASE"/>
    <property type="match status" value="1"/>
</dbReference>
<dbReference type="GO" id="GO:0008168">
    <property type="term" value="F:methyltransferase activity"/>
    <property type="evidence" value="ECO:0007669"/>
    <property type="project" value="UniProtKB-KW"/>
</dbReference>
<dbReference type="CDD" id="cd02440">
    <property type="entry name" value="AdoMet_MTases"/>
    <property type="match status" value="1"/>
</dbReference>
<keyword evidence="2" id="KW-0808">Transferase</keyword>
<dbReference type="InterPro" id="IPR029063">
    <property type="entry name" value="SAM-dependent_MTases_sf"/>
</dbReference>
<keyword evidence="2" id="KW-0489">Methyltransferase</keyword>
<accession>A0A8T4KWP4</accession>
<dbReference type="EMBL" id="JAGVWB010000023">
    <property type="protein sequence ID" value="MBS3058424.1"/>
    <property type="molecule type" value="Genomic_DNA"/>
</dbReference>
<dbReference type="SUPFAM" id="SSF53335">
    <property type="entry name" value="S-adenosyl-L-methionine-dependent methyltransferases"/>
    <property type="match status" value="1"/>
</dbReference>
<evidence type="ECO:0000259" key="1">
    <source>
        <dbReference type="Pfam" id="PF13649"/>
    </source>
</evidence>
<protein>
    <submittedName>
        <fullName evidence="2">Class I SAM-dependent methyltransferase</fullName>
    </submittedName>
</protein>
<reference evidence="2" key="2">
    <citation type="submission" date="2021-05" db="EMBL/GenBank/DDBJ databases">
        <title>Protein family content uncovers lineage relationships and bacterial pathway maintenance mechanisms in DPANN archaea.</title>
        <authorList>
            <person name="Castelle C.J."/>
            <person name="Meheust R."/>
            <person name="Jaffe A.L."/>
            <person name="Seitz K."/>
            <person name="Gong X."/>
            <person name="Baker B.J."/>
            <person name="Banfield J.F."/>
        </authorList>
    </citation>
    <scope>NUCLEOTIDE SEQUENCE</scope>
    <source>
        <strain evidence="2">RIFCSPLOWO2_01_FULL_43_13</strain>
    </source>
</reference>
<evidence type="ECO:0000313" key="3">
    <source>
        <dbReference type="Proteomes" id="UP000680185"/>
    </source>
</evidence>
<name>A0A8T4KWP4_9ARCH</name>
<feature type="domain" description="Methyltransferase" evidence="1">
    <location>
        <begin position="48"/>
        <end position="144"/>
    </location>
</feature>
<comment type="caution">
    <text evidence="2">The sequence shown here is derived from an EMBL/GenBank/DDBJ whole genome shotgun (WGS) entry which is preliminary data.</text>
</comment>
<proteinExistence type="predicted"/>
<reference evidence="2" key="1">
    <citation type="submission" date="2021-03" db="EMBL/GenBank/DDBJ databases">
        <authorList>
            <person name="Jaffe A."/>
        </authorList>
    </citation>
    <scope>NUCLEOTIDE SEQUENCE</scope>
    <source>
        <strain evidence="2">RIFCSPLOWO2_01_FULL_43_13</strain>
    </source>
</reference>
<dbReference type="Gene3D" id="3.40.50.150">
    <property type="entry name" value="Vaccinia Virus protein VP39"/>
    <property type="match status" value="1"/>
</dbReference>
<dbReference type="InterPro" id="IPR041698">
    <property type="entry name" value="Methyltransf_25"/>
</dbReference>